<keyword evidence="6" id="KW-0472">Membrane</keyword>
<keyword evidence="8" id="KW-1185">Reference proteome</keyword>
<keyword evidence="3" id="KW-0653">Protein transport</keyword>
<evidence type="ECO:0000256" key="2">
    <source>
        <dbReference type="ARBA" id="ARBA00021622"/>
    </source>
</evidence>
<evidence type="ECO:0000256" key="3">
    <source>
        <dbReference type="ARBA" id="ARBA00023225"/>
    </source>
</evidence>
<keyword evidence="3" id="KW-1006">Bacterial flagellum protein export</keyword>
<dbReference type="Gene3D" id="3.40.1690.10">
    <property type="entry name" value="secretion proteins EscU"/>
    <property type="match status" value="1"/>
</dbReference>
<dbReference type="PRINTS" id="PR00950">
    <property type="entry name" value="TYPE3IMSPROT"/>
</dbReference>
<dbReference type="SUPFAM" id="SSF160544">
    <property type="entry name" value="EscU C-terminal domain-like"/>
    <property type="match status" value="1"/>
</dbReference>
<gene>
    <name evidence="7" type="ORF">Q8W34_06745</name>
</gene>
<keyword evidence="7" id="KW-0969">Cilium</keyword>
<comment type="similarity">
    <text evidence="1">Belongs to the type III secretion exporter family.</text>
</comment>
<comment type="function">
    <text evidence="4">Required for formation of the rod structure in the basal body of the flagellar apparatus. Together with FliI and FliH, may constitute the export apparatus of flagellin.</text>
</comment>
<dbReference type="EMBL" id="JAUYVT010000004">
    <property type="protein sequence ID" value="MDP2564325.1"/>
    <property type="molecule type" value="Genomic_DNA"/>
</dbReference>
<dbReference type="Pfam" id="PF01312">
    <property type="entry name" value="Bac_export_2"/>
    <property type="match status" value="1"/>
</dbReference>
<dbReference type="InterPro" id="IPR006135">
    <property type="entry name" value="T3SS_substrate_exporter"/>
</dbReference>
<feature type="transmembrane region" description="Helical" evidence="6">
    <location>
        <begin position="33"/>
        <end position="53"/>
    </location>
</feature>
<accession>A0ABT9FC12</accession>
<evidence type="ECO:0000256" key="6">
    <source>
        <dbReference type="SAM" id="Phobius"/>
    </source>
</evidence>
<dbReference type="Gene3D" id="6.10.250.2080">
    <property type="match status" value="1"/>
</dbReference>
<keyword evidence="6" id="KW-0812">Transmembrane</keyword>
<feature type="transmembrane region" description="Helical" evidence="6">
    <location>
        <begin position="85"/>
        <end position="117"/>
    </location>
</feature>
<evidence type="ECO:0000256" key="5">
    <source>
        <dbReference type="SAM" id="MobiDB-lite"/>
    </source>
</evidence>
<name>A0ABT9FC12_9GAMM</name>
<dbReference type="PANTHER" id="PTHR30531">
    <property type="entry name" value="FLAGELLAR BIOSYNTHETIC PROTEIN FLHB"/>
    <property type="match status" value="1"/>
</dbReference>
<dbReference type="RefSeq" id="WP_305471606.1">
    <property type="nucleotide sequence ID" value="NZ_JAUYVT010000004.1"/>
</dbReference>
<organism evidence="7 8">
    <name type="scientific">Pseudoalteromonas marina</name>
    <dbReference type="NCBI Taxonomy" id="267375"/>
    <lineage>
        <taxon>Bacteria</taxon>
        <taxon>Pseudomonadati</taxon>
        <taxon>Pseudomonadota</taxon>
        <taxon>Gammaproteobacteria</taxon>
        <taxon>Alteromonadales</taxon>
        <taxon>Pseudoalteromonadaceae</taxon>
        <taxon>Pseudoalteromonas</taxon>
    </lineage>
</organism>
<evidence type="ECO:0000313" key="8">
    <source>
        <dbReference type="Proteomes" id="UP001177212"/>
    </source>
</evidence>
<sequence length="382" mass="43458">MSDEDKDSKTFDPSQKKLQDAKKKGQTVRSKELSNFITLLVCVIFYYAVSPFMEPMMHEWFDKSFTFNKDVLYSDTDFLERIKDSFFNCFLIVMVMLIVVGLGSFFGNLIIGGWVFAPKNAFPKMEKVSPLKGLKRMFSMKTVVELIKSLLKLTLLAAVSYLLIKIYLTELLTMSFLSIDDLGSFSLDLAALYFSIIVLSLLGVVVVDAPYQFFEHISNLKMSYKDLKDENKELEGDPHQKGYMRQKQREISSAGMLHKIKDADVVVTNPTHYSVAIAYAGGDEAPIVVASGVDSLAFKIREIAKEHKVQVLESPELARSLYKHVEIGKSVPESLFEAVALVITYIKRLEQYTVEQKIRNKKMIRKINVPKQMKYEGKNNAN</sequence>
<dbReference type="PANTHER" id="PTHR30531:SF12">
    <property type="entry name" value="FLAGELLAR BIOSYNTHETIC PROTEIN FLHB"/>
    <property type="match status" value="1"/>
</dbReference>
<feature type="region of interest" description="Disordered" evidence="5">
    <location>
        <begin position="1"/>
        <end position="23"/>
    </location>
</feature>
<reference evidence="7" key="1">
    <citation type="submission" date="2023-07" db="EMBL/GenBank/DDBJ databases">
        <title>Genome content predicts the carbon catabolic preferences of heterotrophic bacteria.</title>
        <authorList>
            <person name="Gralka M."/>
        </authorList>
    </citation>
    <scope>NUCLEOTIDE SEQUENCE</scope>
    <source>
        <strain evidence="7">4G09</strain>
    </source>
</reference>
<feature type="transmembrane region" description="Helical" evidence="6">
    <location>
        <begin position="150"/>
        <end position="169"/>
    </location>
</feature>
<keyword evidence="3" id="KW-0813">Transport</keyword>
<keyword evidence="7" id="KW-0282">Flagellum</keyword>
<comment type="caution">
    <text evidence="7">The sequence shown here is derived from an EMBL/GenBank/DDBJ whole genome shotgun (WGS) entry which is preliminary data.</text>
</comment>
<evidence type="ECO:0000256" key="1">
    <source>
        <dbReference type="ARBA" id="ARBA00010690"/>
    </source>
</evidence>
<keyword evidence="7" id="KW-0966">Cell projection</keyword>
<dbReference type="Proteomes" id="UP001177212">
    <property type="component" value="Unassembled WGS sequence"/>
</dbReference>
<protein>
    <recommendedName>
        <fullName evidence="2">Flagellar biosynthetic protein FlhB</fullName>
    </recommendedName>
</protein>
<dbReference type="InterPro" id="IPR029025">
    <property type="entry name" value="T3SS_substrate_exporter_C"/>
</dbReference>
<feature type="transmembrane region" description="Helical" evidence="6">
    <location>
        <begin position="189"/>
        <end position="211"/>
    </location>
</feature>
<keyword evidence="6" id="KW-1133">Transmembrane helix</keyword>
<evidence type="ECO:0000313" key="7">
    <source>
        <dbReference type="EMBL" id="MDP2564325.1"/>
    </source>
</evidence>
<evidence type="ECO:0000256" key="4">
    <source>
        <dbReference type="ARBA" id="ARBA00025078"/>
    </source>
</evidence>
<proteinExistence type="inferred from homology"/>